<name>A0A5K7SD43_9BACT</name>
<dbReference type="PROSITE" id="PS50930">
    <property type="entry name" value="HTH_LYTTR"/>
    <property type="match status" value="1"/>
</dbReference>
<evidence type="ECO:0000256" key="1">
    <source>
        <dbReference type="PROSITE-ProRule" id="PRU00169"/>
    </source>
</evidence>
<evidence type="ECO:0000259" key="2">
    <source>
        <dbReference type="PROSITE" id="PS50110"/>
    </source>
</evidence>
<dbReference type="InterPro" id="IPR011006">
    <property type="entry name" value="CheY-like_superfamily"/>
</dbReference>
<dbReference type="InterPro" id="IPR007492">
    <property type="entry name" value="LytTR_DNA-bd_dom"/>
</dbReference>
<dbReference type="InterPro" id="IPR001789">
    <property type="entry name" value="Sig_transdc_resp-reg_receiver"/>
</dbReference>
<dbReference type="FunFam" id="3.40.50.2300:FF:000361">
    <property type="entry name" value="Two-component system response regulator"/>
    <property type="match status" value="1"/>
</dbReference>
<dbReference type="Gene3D" id="2.40.50.1020">
    <property type="entry name" value="LytTr DNA-binding domain"/>
    <property type="match status" value="1"/>
</dbReference>
<dbReference type="KEGG" id="anf:AQPE_3688"/>
<dbReference type="SMART" id="SM00850">
    <property type="entry name" value="LytTR"/>
    <property type="match status" value="1"/>
</dbReference>
<reference evidence="4" key="1">
    <citation type="journal article" date="2020" name="Int. J. Syst. Evol. Microbiol.">
        <title>Aquipluma nitroreducens gen. nov. sp. nov., a novel facultatively anaerobic bacterium isolated from a freshwater lake.</title>
        <authorList>
            <person name="Watanabe M."/>
            <person name="Kojima H."/>
            <person name="Fukui M."/>
        </authorList>
    </citation>
    <scope>NUCLEOTIDE SEQUENCE</scope>
    <source>
        <strain evidence="4">MeG22</strain>
    </source>
</reference>
<protein>
    <submittedName>
        <fullName evidence="4">Two-component system response regulator</fullName>
    </submittedName>
</protein>
<dbReference type="GO" id="GO:0003677">
    <property type="term" value="F:DNA binding"/>
    <property type="evidence" value="ECO:0007669"/>
    <property type="project" value="InterPro"/>
</dbReference>
<dbReference type="Gene3D" id="3.40.50.2300">
    <property type="match status" value="1"/>
</dbReference>
<dbReference type="SUPFAM" id="SSF52172">
    <property type="entry name" value="CheY-like"/>
    <property type="match status" value="1"/>
</dbReference>
<dbReference type="RefSeq" id="WP_318347741.1">
    <property type="nucleotide sequence ID" value="NZ_AP018694.1"/>
</dbReference>
<dbReference type="PANTHER" id="PTHR37299:SF1">
    <property type="entry name" value="STAGE 0 SPORULATION PROTEIN A HOMOLOG"/>
    <property type="match status" value="1"/>
</dbReference>
<evidence type="ECO:0000313" key="5">
    <source>
        <dbReference type="Proteomes" id="UP001193389"/>
    </source>
</evidence>
<dbReference type="SMART" id="SM00448">
    <property type="entry name" value="REC"/>
    <property type="match status" value="1"/>
</dbReference>
<dbReference type="GO" id="GO:0000156">
    <property type="term" value="F:phosphorelay response regulator activity"/>
    <property type="evidence" value="ECO:0007669"/>
    <property type="project" value="InterPro"/>
</dbReference>
<dbReference type="Pfam" id="PF04397">
    <property type="entry name" value="LytTR"/>
    <property type="match status" value="1"/>
</dbReference>
<feature type="domain" description="Response regulatory" evidence="2">
    <location>
        <begin position="3"/>
        <end position="116"/>
    </location>
</feature>
<dbReference type="AlphaFoldDB" id="A0A5K7SD43"/>
<evidence type="ECO:0000313" key="4">
    <source>
        <dbReference type="EMBL" id="BBE19503.1"/>
    </source>
</evidence>
<sequence>MYKILIIEDEKPAAEWLQQLILKFDLQISVLAVIDSVSGATEWFEQHSAPDLAFMDIQLADGLSFEIFERVKVPCPVIFTTAYEEYAVKAFKVNSVDYLLKPIAYSELEAAFQKFGNQIKKVEDVQPVTIELLNKVKEMLRKQYKTRFVIKVGEHLKSIPVEEILFFYSLEKATYLCTADFKTYLVDYSLDRIAEMVDEHRFFRINRKYILSNLSIADIVFYSNSRLKIKLKKTDEESIIVSRDKVAAFKEWLDL</sequence>
<dbReference type="PROSITE" id="PS50110">
    <property type="entry name" value="RESPONSE_REGULATORY"/>
    <property type="match status" value="1"/>
</dbReference>
<accession>A0A5K7SD43</accession>
<dbReference type="EMBL" id="AP018694">
    <property type="protein sequence ID" value="BBE19503.1"/>
    <property type="molecule type" value="Genomic_DNA"/>
</dbReference>
<dbReference type="InterPro" id="IPR046947">
    <property type="entry name" value="LytR-like"/>
</dbReference>
<evidence type="ECO:0000259" key="3">
    <source>
        <dbReference type="PROSITE" id="PS50930"/>
    </source>
</evidence>
<gene>
    <name evidence="4" type="ORF">AQPE_3688</name>
</gene>
<keyword evidence="1" id="KW-0597">Phosphoprotein</keyword>
<feature type="domain" description="HTH LytTR-type" evidence="3">
    <location>
        <begin position="148"/>
        <end position="255"/>
    </location>
</feature>
<proteinExistence type="predicted"/>
<dbReference type="PANTHER" id="PTHR37299">
    <property type="entry name" value="TRANSCRIPTIONAL REGULATOR-RELATED"/>
    <property type="match status" value="1"/>
</dbReference>
<keyword evidence="5" id="KW-1185">Reference proteome</keyword>
<organism evidence="4 5">
    <name type="scientific">Aquipluma nitroreducens</name>
    <dbReference type="NCBI Taxonomy" id="2010828"/>
    <lineage>
        <taxon>Bacteria</taxon>
        <taxon>Pseudomonadati</taxon>
        <taxon>Bacteroidota</taxon>
        <taxon>Bacteroidia</taxon>
        <taxon>Marinilabiliales</taxon>
        <taxon>Prolixibacteraceae</taxon>
        <taxon>Aquipluma</taxon>
    </lineage>
</organism>
<dbReference type="Pfam" id="PF00072">
    <property type="entry name" value="Response_reg"/>
    <property type="match status" value="1"/>
</dbReference>
<dbReference type="Proteomes" id="UP001193389">
    <property type="component" value="Chromosome"/>
</dbReference>
<feature type="modified residue" description="4-aspartylphosphate" evidence="1">
    <location>
        <position position="56"/>
    </location>
</feature>